<evidence type="ECO:0000313" key="1">
    <source>
        <dbReference type="EMBL" id="KAI5349286.1"/>
    </source>
</evidence>
<comment type="caution">
    <text evidence="1">The sequence shown here is derived from an EMBL/GenBank/DDBJ whole genome shotgun (WGS) entry which is preliminary data.</text>
</comment>
<sequence>MGPTGVVKAQRLGLVSKEKPRGIGLTGLAKAQTQAHPNWGWDRLSKRNQDAWDPPDRHKLKIRRTLTHLGSARKEKARIMGPARSAKA</sequence>
<dbReference type="EMBL" id="JAJFAZ020000001">
    <property type="protein sequence ID" value="KAI5349286.1"/>
    <property type="molecule type" value="Genomic_DNA"/>
</dbReference>
<evidence type="ECO:0000313" key="2">
    <source>
        <dbReference type="Proteomes" id="UP001054821"/>
    </source>
</evidence>
<accession>A0AAD4WU18</accession>
<organism evidence="1 2">
    <name type="scientific">Prunus dulcis</name>
    <name type="common">Almond</name>
    <name type="synonym">Amygdalus dulcis</name>
    <dbReference type="NCBI Taxonomy" id="3755"/>
    <lineage>
        <taxon>Eukaryota</taxon>
        <taxon>Viridiplantae</taxon>
        <taxon>Streptophyta</taxon>
        <taxon>Embryophyta</taxon>
        <taxon>Tracheophyta</taxon>
        <taxon>Spermatophyta</taxon>
        <taxon>Magnoliopsida</taxon>
        <taxon>eudicotyledons</taxon>
        <taxon>Gunneridae</taxon>
        <taxon>Pentapetalae</taxon>
        <taxon>rosids</taxon>
        <taxon>fabids</taxon>
        <taxon>Rosales</taxon>
        <taxon>Rosaceae</taxon>
        <taxon>Amygdaloideae</taxon>
        <taxon>Amygdaleae</taxon>
        <taxon>Prunus</taxon>
    </lineage>
</organism>
<dbReference type="Proteomes" id="UP001054821">
    <property type="component" value="Chromosome 1"/>
</dbReference>
<protein>
    <submittedName>
        <fullName evidence="1">Uncharacterized protein</fullName>
    </submittedName>
</protein>
<proteinExistence type="predicted"/>
<dbReference type="AlphaFoldDB" id="A0AAD4WU18"/>
<reference evidence="1 2" key="1">
    <citation type="journal article" date="2022" name="G3 (Bethesda)">
        <title>Whole-genome sequence and methylome profiling of the almond [Prunus dulcis (Mill.) D.A. Webb] cultivar 'Nonpareil'.</title>
        <authorList>
            <person name="D'Amico-Willman K.M."/>
            <person name="Ouma W.Z."/>
            <person name="Meulia T."/>
            <person name="Sideli G.M."/>
            <person name="Gradziel T.M."/>
            <person name="Fresnedo-Ramirez J."/>
        </authorList>
    </citation>
    <scope>NUCLEOTIDE SEQUENCE [LARGE SCALE GENOMIC DNA]</scope>
    <source>
        <strain evidence="1">Clone GOH B32 T37-40</strain>
    </source>
</reference>
<name>A0AAD4WU18_PRUDU</name>
<gene>
    <name evidence="1" type="ORF">L3X38_002173</name>
</gene>
<keyword evidence="2" id="KW-1185">Reference proteome</keyword>